<dbReference type="EMBL" id="BLVO01000016">
    <property type="protein sequence ID" value="GFM35038.1"/>
    <property type="molecule type" value="Genomic_DNA"/>
</dbReference>
<proteinExistence type="predicted"/>
<dbReference type="RefSeq" id="WP_174406675.1">
    <property type="nucleotide sequence ID" value="NZ_BLVO01000016.1"/>
</dbReference>
<dbReference type="Gene3D" id="3.90.1210.10">
    <property type="entry name" value="Antifreeze-like/N-acetylneuraminic acid synthase C-terminal domain"/>
    <property type="match status" value="1"/>
</dbReference>
<accession>A0A7J0BN37</accession>
<dbReference type="GO" id="GO:0016051">
    <property type="term" value="P:carbohydrate biosynthetic process"/>
    <property type="evidence" value="ECO:0007669"/>
    <property type="project" value="InterPro"/>
</dbReference>
<evidence type="ECO:0000259" key="1">
    <source>
        <dbReference type="PROSITE" id="PS50844"/>
    </source>
</evidence>
<dbReference type="GO" id="GO:0047444">
    <property type="term" value="F:N-acylneuraminate-9-phosphate synthase activity"/>
    <property type="evidence" value="ECO:0007669"/>
    <property type="project" value="TreeGrafter"/>
</dbReference>
<name>A0A7J0BN37_9BACT</name>
<dbReference type="InterPro" id="IPR020007">
    <property type="entry name" value="NeuB/NeuA"/>
</dbReference>
<dbReference type="Pfam" id="PF03102">
    <property type="entry name" value="NeuB"/>
    <property type="match status" value="1"/>
</dbReference>
<dbReference type="InterPro" id="IPR006190">
    <property type="entry name" value="SAF_AFP_Neu5Ac"/>
</dbReference>
<dbReference type="InterPro" id="IPR013132">
    <property type="entry name" value="PseI/NeuA/B-like_N"/>
</dbReference>
<dbReference type="PANTHER" id="PTHR42966">
    <property type="entry name" value="N-ACETYLNEURAMINATE SYNTHASE"/>
    <property type="match status" value="1"/>
</dbReference>
<evidence type="ECO:0000313" key="3">
    <source>
        <dbReference type="Proteomes" id="UP000503840"/>
    </source>
</evidence>
<dbReference type="NCBIfam" id="TIGR03569">
    <property type="entry name" value="NeuB_NnaB"/>
    <property type="match status" value="1"/>
</dbReference>
<dbReference type="InterPro" id="IPR057736">
    <property type="entry name" value="SAF_PseI/NeuA/NeuB"/>
</dbReference>
<organism evidence="2 3">
    <name type="scientific">Desulfovibrio subterraneus</name>
    <dbReference type="NCBI Taxonomy" id="2718620"/>
    <lineage>
        <taxon>Bacteria</taxon>
        <taxon>Pseudomonadati</taxon>
        <taxon>Thermodesulfobacteriota</taxon>
        <taxon>Desulfovibrionia</taxon>
        <taxon>Desulfovibrionales</taxon>
        <taxon>Desulfovibrionaceae</taxon>
        <taxon>Desulfovibrio</taxon>
    </lineage>
</organism>
<dbReference type="AlphaFoldDB" id="A0A7J0BN37"/>
<dbReference type="Gene3D" id="3.20.20.70">
    <property type="entry name" value="Aldolase class I"/>
    <property type="match status" value="1"/>
</dbReference>
<dbReference type="PROSITE" id="PS50844">
    <property type="entry name" value="AFP_LIKE"/>
    <property type="match status" value="1"/>
</dbReference>
<dbReference type="InterPro" id="IPR051690">
    <property type="entry name" value="PseI-like"/>
</dbReference>
<reference evidence="2 3" key="1">
    <citation type="submission" date="2020-05" db="EMBL/GenBank/DDBJ databases">
        <title>Draft genome sequence of Desulfovibrio sp. strain HN2T.</title>
        <authorList>
            <person name="Ueno A."/>
            <person name="Tamazawa S."/>
            <person name="Tamamura S."/>
            <person name="Murakami T."/>
            <person name="Kiyama T."/>
            <person name="Inomata H."/>
            <person name="Amano Y."/>
            <person name="Miyakawa K."/>
            <person name="Tamaki H."/>
            <person name="Naganuma T."/>
            <person name="Kaneko K."/>
        </authorList>
    </citation>
    <scope>NUCLEOTIDE SEQUENCE [LARGE SCALE GENOMIC DNA]</scope>
    <source>
        <strain evidence="2 3">HN2</strain>
    </source>
</reference>
<dbReference type="SUPFAM" id="SSF51569">
    <property type="entry name" value="Aldolase"/>
    <property type="match status" value="1"/>
</dbReference>
<feature type="domain" description="AFP-like" evidence="1">
    <location>
        <begin position="303"/>
        <end position="355"/>
    </location>
</feature>
<dbReference type="InterPro" id="IPR036732">
    <property type="entry name" value="AFP_Neu5c_C_sf"/>
</dbReference>
<dbReference type="InterPro" id="IPR013974">
    <property type="entry name" value="SAF"/>
</dbReference>
<dbReference type="Proteomes" id="UP000503840">
    <property type="component" value="Unassembled WGS sequence"/>
</dbReference>
<keyword evidence="3" id="KW-1185">Reference proteome</keyword>
<dbReference type="InterPro" id="IPR013785">
    <property type="entry name" value="Aldolase_TIM"/>
</dbReference>
<evidence type="ECO:0000313" key="2">
    <source>
        <dbReference type="EMBL" id="GFM35038.1"/>
    </source>
</evidence>
<dbReference type="CDD" id="cd11615">
    <property type="entry name" value="SAF_NeuB_like"/>
    <property type="match status" value="1"/>
</dbReference>
<protein>
    <submittedName>
        <fullName evidence="2">N-acetylneuraminate synthase</fullName>
    </submittedName>
</protein>
<dbReference type="SUPFAM" id="SSF51269">
    <property type="entry name" value="AFP III-like domain"/>
    <property type="match status" value="1"/>
</dbReference>
<dbReference type="Pfam" id="PF08666">
    <property type="entry name" value="SAF"/>
    <property type="match status" value="1"/>
</dbReference>
<sequence>MNTVYIIAEAGVNHNGSPELALKLVEAAHAAGADAVKFQTFKASSIASAKAGKAEYQKKTSGEGESQLDMLKKLELGAAEHEALKARCNELGIEFMSTPFDLESVHLLMELGVQRMKIPSGELTNGPLLLAIARTGLPLILSTGMATPEEIRTAIAVLAHGMLEPERAPDANDLATVCQRAGSLLTERLTLLHCTTQYPTPYEDVNLRGMDTLRDLFNLPVGYSDHTPGITIPVAAVARGAVLIEKHFTLDKNMPGPDHKASLEPHELADMVRSIRIVEASLGTGEKKPQPSELGNIAIARKSLVAACDIKKGEPLTTDNMTVKRPGTGISPMRYWELLGTPASADFAADSLITE</sequence>
<gene>
    <name evidence="2" type="ORF">DSM101010T_34030</name>
</gene>
<comment type="caution">
    <text evidence="2">The sequence shown here is derived from an EMBL/GenBank/DDBJ whole genome shotgun (WGS) entry which is preliminary data.</text>
</comment>
<dbReference type="PANTHER" id="PTHR42966:SF1">
    <property type="entry name" value="SIALIC ACID SYNTHASE"/>
    <property type="match status" value="1"/>
</dbReference>